<feature type="chain" id="PRO_5015107960" description="ABC-type transport auxiliary lipoprotein component domain-containing protein" evidence="1">
    <location>
        <begin position="18"/>
        <end position="219"/>
    </location>
</feature>
<organism evidence="3 4">
    <name type="scientific">Candidatus Phycosocius bacilliformis</name>
    <dbReference type="NCBI Taxonomy" id="1445552"/>
    <lineage>
        <taxon>Bacteria</taxon>
        <taxon>Pseudomonadati</taxon>
        <taxon>Pseudomonadota</taxon>
        <taxon>Alphaproteobacteria</taxon>
        <taxon>Caulobacterales</taxon>
        <taxon>Caulobacterales incertae sedis</taxon>
        <taxon>Candidatus Phycosocius</taxon>
    </lineage>
</organism>
<keyword evidence="4" id="KW-1185">Reference proteome</keyword>
<accession>A0A2P2EAU2</accession>
<dbReference type="RefSeq" id="WP_108985023.1">
    <property type="nucleotide sequence ID" value="NZ_BFBR01000005.1"/>
</dbReference>
<evidence type="ECO:0000313" key="4">
    <source>
        <dbReference type="Proteomes" id="UP000245086"/>
    </source>
</evidence>
<dbReference type="InterPro" id="IPR005586">
    <property type="entry name" value="ABC_trans_aux"/>
</dbReference>
<evidence type="ECO:0000313" key="3">
    <source>
        <dbReference type="EMBL" id="GBF58159.1"/>
    </source>
</evidence>
<proteinExistence type="predicted"/>
<dbReference type="OrthoDB" id="9827817at2"/>
<name>A0A2P2EAU2_9PROT</name>
<dbReference type="AlphaFoldDB" id="A0A2P2EAU2"/>
<sequence>MSAKQRLGLLLAISMMAAPLAGCITLLPKPGKPPAIVDLRADPAVARLDKQAAFTIGIGEPTMPALMVGSQVVVLRKDRTFAYVEGLRLSSTAPLSIQNVVLETFDRAGAARAAVRAVTIARPDYELHFDVSAFQVTEPQGRTKGVARIEATARLIDVYSGKPLASQVIVGEAPALRGDVTQPARALEQATRNFAQKAMVWAVAAAGADYASKEASATK</sequence>
<dbReference type="SUPFAM" id="SSF159594">
    <property type="entry name" value="XCC0632-like"/>
    <property type="match status" value="1"/>
</dbReference>
<feature type="domain" description="ABC-type transport auxiliary lipoprotein component" evidence="2">
    <location>
        <begin position="41"/>
        <end position="196"/>
    </location>
</feature>
<reference evidence="3 4" key="1">
    <citation type="journal article" date="2018" name="Genome Announc.">
        <title>Draft Genome Sequence of "Candidatus Phycosocius bacilliformis," an Alphaproteobacterial Ectosymbiont of the Hydrocarbon-Producing Green Alga Botryococcus braunii.</title>
        <authorList>
            <person name="Tanabe Y."/>
            <person name="Yamaguchi H."/>
            <person name="Watanabe M.M."/>
        </authorList>
    </citation>
    <scope>NUCLEOTIDE SEQUENCE [LARGE SCALE GENOMIC DNA]</scope>
    <source>
        <strain evidence="3 4">BOTRYCO-2</strain>
    </source>
</reference>
<keyword evidence="1" id="KW-0732">Signal</keyword>
<evidence type="ECO:0000256" key="1">
    <source>
        <dbReference type="SAM" id="SignalP"/>
    </source>
</evidence>
<dbReference type="Proteomes" id="UP000245086">
    <property type="component" value="Unassembled WGS sequence"/>
</dbReference>
<protein>
    <recommendedName>
        <fullName evidence="2">ABC-type transport auxiliary lipoprotein component domain-containing protein</fullName>
    </recommendedName>
</protein>
<dbReference type="EMBL" id="BFBR01000005">
    <property type="protein sequence ID" value="GBF58159.1"/>
    <property type="molecule type" value="Genomic_DNA"/>
</dbReference>
<dbReference type="Gene3D" id="3.40.50.10610">
    <property type="entry name" value="ABC-type transport auxiliary lipoprotein component"/>
    <property type="match status" value="1"/>
</dbReference>
<comment type="caution">
    <text evidence="3">The sequence shown here is derived from an EMBL/GenBank/DDBJ whole genome shotgun (WGS) entry which is preliminary data.</text>
</comment>
<feature type="signal peptide" evidence="1">
    <location>
        <begin position="1"/>
        <end position="17"/>
    </location>
</feature>
<gene>
    <name evidence="3" type="ORF">PbB2_01831</name>
</gene>
<dbReference type="Pfam" id="PF03886">
    <property type="entry name" value="ABC_trans_aux"/>
    <property type="match status" value="1"/>
</dbReference>
<evidence type="ECO:0000259" key="2">
    <source>
        <dbReference type="Pfam" id="PF03886"/>
    </source>
</evidence>